<reference evidence="7 8" key="1">
    <citation type="submission" date="2020-04" db="EMBL/GenBank/DDBJ databases">
        <title>Genome-Wide Identification of 5-Methylcytosine Sites in Bacterial Genomes By High-Throughput Sequencing of MspJI Restriction Fragments.</title>
        <authorList>
            <person name="Wu V."/>
        </authorList>
    </citation>
    <scope>NUCLEOTIDE SEQUENCE [LARGE SCALE GENOMIC DNA]</scope>
    <source>
        <strain evidence="7 8">S2</strain>
    </source>
</reference>
<keyword evidence="2" id="KW-1003">Cell membrane</keyword>
<evidence type="ECO:0000256" key="5">
    <source>
        <dbReference type="ARBA" id="ARBA00023136"/>
    </source>
</evidence>
<keyword evidence="4 6" id="KW-1133">Transmembrane helix</keyword>
<evidence type="ECO:0000256" key="4">
    <source>
        <dbReference type="ARBA" id="ARBA00022989"/>
    </source>
</evidence>
<dbReference type="AlphaFoldDB" id="A0A6H1P0F5"/>
<dbReference type="GO" id="GO:0046677">
    <property type="term" value="P:response to antibiotic"/>
    <property type="evidence" value="ECO:0007669"/>
    <property type="project" value="UniProtKB-KW"/>
</dbReference>
<sequence>MFRKSVKRLVKVMGFILAGIFILLSWRYFHAENFLNGSKKFFLGNPLIIIVVTVGYLSSFILRAEAWRLYLGKKAKFISCLQGILLSLFINHITPIKVGDAVRVGVLSWKEKNISPDISAHSVVVLRSLDMLFLMLFSIIGLVAFSKAFIFHLSLGVLLILGLSFLIGGFMVFKYCPLFVEKHILLLRTSFKGWNFVYIFFLIGLSWAMEGAVLWGVTASLGDGLSIYKSIWVNSITVGGQVFQITPGGISTYESVMTAALTSFGFPTKDGYMVALISHSYKFIFSYFVGFLLLIHSPASNFKQIKVFLRMRGRQK</sequence>
<dbReference type="GO" id="GO:0005886">
    <property type="term" value="C:plasma membrane"/>
    <property type="evidence" value="ECO:0007669"/>
    <property type="project" value="UniProtKB-SubCell"/>
</dbReference>
<keyword evidence="3 6" id="KW-0812">Transmembrane</keyword>
<evidence type="ECO:0000256" key="6">
    <source>
        <dbReference type="RuleBase" id="RU363042"/>
    </source>
</evidence>
<proteinExistence type="inferred from homology"/>
<keyword evidence="6" id="KW-0046">Antibiotic resistance</keyword>
<dbReference type="PANTHER" id="PTHR39087">
    <property type="entry name" value="UPF0104 MEMBRANE PROTEIN MJ1595"/>
    <property type="match status" value="1"/>
</dbReference>
<evidence type="ECO:0000256" key="1">
    <source>
        <dbReference type="ARBA" id="ARBA00004651"/>
    </source>
</evidence>
<feature type="transmembrane region" description="Helical" evidence="6">
    <location>
        <begin position="131"/>
        <end position="151"/>
    </location>
</feature>
<organism evidence="7 8">
    <name type="scientific">Priestia megaterium</name>
    <name type="common">Bacillus megaterium</name>
    <dbReference type="NCBI Taxonomy" id="1404"/>
    <lineage>
        <taxon>Bacteria</taxon>
        <taxon>Bacillati</taxon>
        <taxon>Bacillota</taxon>
        <taxon>Bacilli</taxon>
        <taxon>Bacillales</taxon>
        <taxon>Bacillaceae</taxon>
        <taxon>Priestia</taxon>
    </lineage>
</organism>
<reference evidence="7 8" key="2">
    <citation type="submission" date="2020-04" db="EMBL/GenBank/DDBJ databases">
        <authorList>
            <person name="Fomenkov A."/>
            <person name="Anton B.P."/>
            <person name="Roberts R.J."/>
        </authorList>
    </citation>
    <scope>NUCLEOTIDE SEQUENCE [LARGE SCALE GENOMIC DNA]</scope>
    <source>
        <strain evidence="7 8">S2</strain>
    </source>
</reference>
<feature type="transmembrane region" description="Helical" evidence="6">
    <location>
        <begin position="41"/>
        <end position="64"/>
    </location>
</feature>
<protein>
    <recommendedName>
        <fullName evidence="6">Phosphatidylglycerol lysyltransferase</fullName>
        <ecNumber evidence="6">2.3.2.3</ecNumber>
    </recommendedName>
    <alternativeName>
        <fullName evidence="6">Lysylphosphatidylglycerol synthase</fullName>
    </alternativeName>
</protein>
<feature type="transmembrane region" description="Helical" evidence="6">
    <location>
        <begin position="12"/>
        <end position="29"/>
    </location>
</feature>
<keyword evidence="6" id="KW-0443">Lipid metabolism</keyword>
<dbReference type="EMBL" id="CP051128">
    <property type="protein sequence ID" value="QIZ06988.1"/>
    <property type="molecule type" value="Genomic_DNA"/>
</dbReference>
<dbReference type="GO" id="GO:0006629">
    <property type="term" value="P:lipid metabolic process"/>
    <property type="evidence" value="ECO:0007669"/>
    <property type="project" value="UniProtKB-KW"/>
</dbReference>
<comment type="catalytic activity">
    <reaction evidence="6">
        <text>L-lysyl-tRNA(Lys) + a 1,2-diacyl-sn-glycero-3-phospho-(1'-sn-glycerol) = a 1,2-diacyl-sn-glycero-3-phospho-1'-(3'-O-L-lysyl)-sn-glycerol + tRNA(Lys)</text>
        <dbReference type="Rhea" id="RHEA:10668"/>
        <dbReference type="Rhea" id="RHEA-COMP:9696"/>
        <dbReference type="Rhea" id="RHEA-COMP:9697"/>
        <dbReference type="ChEBI" id="CHEBI:64716"/>
        <dbReference type="ChEBI" id="CHEBI:75792"/>
        <dbReference type="ChEBI" id="CHEBI:78442"/>
        <dbReference type="ChEBI" id="CHEBI:78529"/>
        <dbReference type="EC" id="2.3.2.3"/>
    </reaction>
</comment>
<keyword evidence="5 6" id="KW-0472">Membrane</keyword>
<gene>
    <name evidence="6" type="primary">mprF</name>
    <name evidence="7" type="ORF">HFZ78_10000</name>
</gene>
<dbReference type="InterPro" id="IPR022791">
    <property type="entry name" value="L-PG_synthase/AglD"/>
</dbReference>
<comment type="subcellular location">
    <subcellularLocation>
        <location evidence="1 6">Cell membrane</location>
        <topology evidence="1 6">Multi-pass membrane protein</topology>
    </subcellularLocation>
</comment>
<feature type="transmembrane region" description="Helical" evidence="6">
    <location>
        <begin position="157"/>
        <end position="176"/>
    </location>
</feature>
<comment type="similarity">
    <text evidence="6">Belongs to the LPG synthase family.</text>
</comment>
<feature type="transmembrane region" description="Helical" evidence="6">
    <location>
        <begin position="196"/>
        <end position="217"/>
    </location>
</feature>
<keyword evidence="6" id="KW-0808">Transferase</keyword>
<comment type="function">
    <text evidence="6">Catalyzes the transfer of a lysyl group from L-lysyl-tRNA(Lys) to membrane-bound phosphatidylglycerol (PG), which produces lysylphosphatidylglycerol (LPG), a major component of the bacterial membrane with a positive net charge. LPG synthesis contributes to bacterial virulence as it is involved in the resistance mechanism against cationic antimicrobial peptides (CAMP) produces by the host's immune system (defensins, cathelicidins) and by the competing microorganisms.</text>
</comment>
<dbReference type="Proteomes" id="UP000501868">
    <property type="component" value="Chromosome"/>
</dbReference>
<evidence type="ECO:0000313" key="8">
    <source>
        <dbReference type="Proteomes" id="UP000501868"/>
    </source>
</evidence>
<dbReference type="GO" id="GO:0050071">
    <property type="term" value="F:phosphatidylglycerol lysyltransferase activity"/>
    <property type="evidence" value="ECO:0007669"/>
    <property type="project" value="UniProtKB-EC"/>
</dbReference>
<evidence type="ECO:0000256" key="3">
    <source>
        <dbReference type="ARBA" id="ARBA00022692"/>
    </source>
</evidence>
<dbReference type="PANTHER" id="PTHR39087:SF2">
    <property type="entry name" value="UPF0104 MEMBRANE PROTEIN MJ1595"/>
    <property type="match status" value="1"/>
</dbReference>
<dbReference type="Pfam" id="PF03706">
    <property type="entry name" value="LPG_synthase_TM"/>
    <property type="match status" value="1"/>
</dbReference>
<feature type="transmembrane region" description="Helical" evidence="6">
    <location>
        <begin position="283"/>
        <end position="302"/>
    </location>
</feature>
<evidence type="ECO:0000256" key="2">
    <source>
        <dbReference type="ARBA" id="ARBA00022475"/>
    </source>
</evidence>
<dbReference type="EC" id="2.3.2.3" evidence="6"/>
<evidence type="ECO:0000313" key="7">
    <source>
        <dbReference type="EMBL" id="QIZ06988.1"/>
    </source>
</evidence>
<name>A0A6H1P0F5_PRIMG</name>
<accession>A0A6H1P0F5</accession>